<keyword evidence="2" id="KW-1185">Reference proteome</keyword>
<dbReference type="AlphaFoldDB" id="A0A8J2JJ08"/>
<gene>
    <name evidence="1" type="ORF">AFUS01_LOCUS10400</name>
</gene>
<reference evidence="1" key="1">
    <citation type="submission" date="2021-06" db="EMBL/GenBank/DDBJ databases">
        <authorList>
            <person name="Hodson N. C."/>
            <person name="Mongue J. A."/>
            <person name="Jaron S. K."/>
        </authorList>
    </citation>
    <scope>NUCLEOTIDE SEQUENCE</scope>
</reference>
<feature type="non-terminal residue" evidence="1">
    <location>
        <position position="1"/>
    </location>
</feature>
<dbReference type="Proteomes" id="UP000708208">
    <property type="component" value="Unassembled WGS sequence"/>
</dbReference>
<comment type="caution">
    <text evidence="1">The sequence shown here is derived from an EMBL/GenBank/DDBJ whole genome shotgun (WGS) entry which is preliminary data.</text>
</comment>
<name>A0A8J2JJ08_9HEXA</name>
<proteinExistence type="predicted"/>
<evidence type="ECO:0000313" key="2">
    <source>
        <dbReference type="Proteomes" id="UP000708208"/>
    </source>
</evidence>
<accession>A0A8J2JJ08</accession>
<dbReference type="EMBL" id="CAJVCH010077136">
    <property type="protein sequence ID" value="CAG7721165.1"/>
    <property type="molecule type" value="Genomic_DNA"/>
</dbReference>
<protein>
    <submittedName>
        <fullName evidence="1">Uncharacterized protein</fullName>
    </submittedName>
</protein>
<sequence length="19" mass="2201">MPLTCTESRFIRTFKNKGA</sequence>
<organism evidence="1 2">
    <name type="scientific">Allacma fusca</name>
    <dbReference type="NCBI Taxonomy" id="39272"/>
    <lineage>
        <taxon>Eukaryota</taxon>
        <taxon>Metazoa</taxon>
        <taxon>Ecdysozoa</taxon>
        <taxon>Arthropoda</taxon>
        <taxon>Hexapoda</taxon>
        <taxon>Collembola</taxon>
        <taxon>Symphypleona</taxon>
        <taxon>Sminthuridae</taxon>
        <taxon>Allacma</taxon>
    </lineage>
</organism>
<evidence type="ECO:0000313" key="1">
    <source>
        <dbReference type="EMBL" id="CAG7721165.1"/>
    </source>
</evidence>